<feature type="region of interest" description="Disordered" evidence="1">
    <location>
        <begin position="163"/>
        <end position="243"/>
    </location>
</feature>
<dbReference type="AlphaFoldDB" id="A0A0P1KTN5"/>
<proteinExistence type="predicted"/>
<evidence type="ECO:0000313" key="2">
    <source>
        <dbReference type="EMBL" id="CUS23316.1"/>
    </source>
</evidence>
<accession>A0A0P1KTN5</accession>
<name>A0A0P1KTN5_9SACH</name>
<organism evidence="2 3">
    <name type="scientific">Lachancea quebecensis</name>
    <dbReference type="NCBI Taxonomy" id="1654605"/>
    <lineage>
        <taxon>Eukaryota</taxon>
        <taxon>Fungi</taxon>
        <taxon>Dikarya</taxon>
        <taxon>Ascomycota</taxon>
        <taxon>Saccharomycotina</taxon>
        <taxon>Saccharomycetes</taxon>
        <taxon>Saccharomycetales</taxon>
        <taxon>Saccharomycetaceae</taxon>
        <taxon>Lachancea</taxon>
    </lineage>
</organism>
<reference evidence="3" key="1">
    <citation type="submission" date="2015-10" db="EMBL/GenBank/DDBJ databases">
        <authorList>
            <person name="Devillers H."/>
        </authorList>
    </citation>
    <scope>NUCLEOTIDE SEQUENCE [LARGE SCALE GENOMIC DNA]</scope>
</reference>
<gene>
    <name evidence="2" type="ORF">LAQU0_S09e02036g</name>
</gene>
<protein>
    <submittedName>
        <fullName evidence="2">LAQU0S09e02036g1_1</fullName>
    </submittedName>
</protein>
<dbReference type="Proteomes" id="UP000236544">
    <property type="component" value="Unassembled WGS sequence"/>
</dbReference>
<keyword evidence="3" id="KW-1185">Reference proteome</keyword>
<feature type="region of interest" description="Disordered" evidence="1">
    <location>
        <begin position="1"/>
        <end position="69"/>
    </location>
</feature>
<dbReference type="EMBL" id="LN890527">
    <property type="protein sequence ID" value="CUS23316.1"/>
    <property type="molecule type" value="Genomic_DNA"/>
</dbReference>
<sequence>MSYRMPGTAGAKAECTAHQDKPKLQILTPEEPRTTKDSPGSVGSVGSVGLHGSSPAARSPLESPSVQSTRELEVALAETIQELEARAGESRASTALDVPRLLSVLNQSLTAISHWSLQARLAQLENRSAWDSRLAVENSIIKKEVEFFRNRCLSESHGVQGLMHAPSAPASPSRGVSARVSKPARGNPAKKALSHHARREQHDPQQQDPQHQHAQQPLLRLVENHKPHPRMRRSSDNPSASDFVRVFHLEKL</sequence>
<feature type="compositionally biased region" description="Low complexity" evidence="1">
    <location>
        <begin position="40"/>
        <end position="54"/>
    </location>
</feature>
<evidence type="ECO:0000313" key="3">
    <source>
        <dbReference type="Proteomes" id="UP000236544"/>
    </source>
</evidence>
<feature type="compositionally biased region" description="Low complexity" evidence="1">
    <location>
        <begin position="206"/>
        <end position="217"/>
    </location>
</feature>
<evidence type="ECO:0000256" key="1">
    <source>
        <dbReference type="SAM" id="MobiDB-lite"/>
    </source>
</evidence>
<dbReference type="OrthoDB" id="4036043at2759"/>